<evidence type="ECO:0000256" key="1">
    <source>
        <dbReference type="SAM" id="Phobius"/>
    </source>
</evidence>
<dbReference type="AlphaFoldDB" id="A0A812C3S7"/>
<gene>
    <name evidence="2" type="ORF">SPHA_27793</name>
</gene>
<protein>
    <submittedName>
        <fullName evidence="2">Uncharacterized protein</fullName>
    </submittedName>
</protein>
<keyword evidence="3" id="KW-1185">Reference proteome</keyword>
<feature type="transmembrane region" description="Helical" evidence="1">
    <location>
        <begin position="171"/>
        <end position="192"/>
    </location>
</feature>
<keyword evidence="1" id="KW-0472">Membrane</keyword>
<name>A0A812C3S7_ACAPH</name>
<keyword evidence="1" id="KW-1133">Transmembrane helix</keyword>
<dbReference type="Proteomes" id="UP000597762">
    <property type="component" value="Unassembled WGS sequence"/>
</dbReference>
<keyword evidence="1" id="KW-0812">Transmembrane</keyword>
<accession>A0A812C3S7</accession>
<proteinExistence type="predicted"/>
<feature type="transmembrane region" description="Helical" evidence="1">
    <location>
        <begin position="20"/>
        <end position="41"/>
    </location>
</feature>
<reference evidence="2" key="1">
    <citation type="submission" date="2021-01" db="EMBL/GenBank/DDBJ databases">
        <authorList>
            <person name="Li R."/>
            <person name="Bekaert M."/>
        </authorList>
    </citation>
    <scope>NUCLEOTIDE SEQUENCE</scope>
    <source>
        <strain evidence="2">Farmed</strain>
    </source>
</reference>
<comment type="caution">
    <text evidence="2">The sequence shown here is derived from an EMBL/GenBank/DDBJ whole genome shotgun (WGS) entry which is preliminary data.</text>
</comment>
<organism evidence="2 3">
    <name type="scientific">Acanthosepion pharaonis</name>
    <name type="common">Pharaoh cuttlefish</name>
    <name type="synonym">Sepia pharaonis</name>
    <dbReference type="NCBI Taxonomy" id="158019"/>
    <lineage>
        <taxon>Eukaryota</taxon>
        <taxon>Metazoa</taxon>
        <taxon>Spiralia</taxon>
        <taxon>Lophotrochozoa</taxon>
        <taxon>Mollusca</taxon>
        <taxon>Cephalopoda</taxon>
        <taxon>Coleoidea</taxon>
        <taxon>Decapodiformes</taxon>
        <taxon>Sepiida</taxon>
        <taxon>Sepiina</taxon>
        <taxon>Sepiidae</taxon>
        <taxon>Acanthosepion</taxon>
    </lineage>
</organism>
<feature type="transmembrane region" description="Helical" evidence="1">
    <location>
        <begin position="204"/>
        <end position="228"/>
    </location>
</feature>
<evidence type="ECO:0000313" key="2">
    <source>
        <dbReference type="EMBL" id="CAE1252017.1"/>
    </source>
</evidence>
<evidence type="ECO:0000313" key="3">
    <source>
        <dbReference type="Proteomes" id="UP000597762"/>
    </source>
</evidence>
<sequence>MYISLCLSPNTLSASLSFSLVSLSVSHLVLSLSLSISHLACFVSHLDFSQFHWLGLSISLCLPPESLSLSVSHLNISLCLPPVYLSLSHSFCLSQFLTWLALSLSQFLPCISLSLSLCLSPGFLSCSLNYSSILCFSSPSTSSSIFVSVSIRHPLPPHRPVIPQLDLFLSFNANIMKQFFLTSAFLYCFSLLHHFTNINQHSHLFLLDSPVFLLSLPYLCMLLVYATIMDPSKFILSTSSN</sequence>
<dbReference type="EMBL" id="CAHIKZ030001089">
    <property type="protein sequence ID" value="CAE1252017.1"/>
    <property type="molecule type" value="Genomic_DNA"/>
</dbReference>